<dbReference type="AlphaFoldDB" id="A0A6M3HDJ1"/>
<evidence type="ECO:0000313" key="1">
    <source>
        <dbReference type="EMBL" id="QIS31470.1"/>
    </source>
</evidence>
<keyword evidence="1" id="KW-0614">Plasmid</keyword>
<geneLocation type="plasmid" evidence="1">
    <name>p10057-KPC</name>
</geneLocation>
<name>A0A6M3HDJ1_KLEPN</name>
<proteinExistence type="predicted"/>
<accession>A0A6M3HDJ1</accession>
<reference evidence="1" key="1">
    <citation type="submission" date="2019-12" db="EMBL/GenBank/DDBJ databases">
        <authorList>
            <person name="Zhou D."/>
        </authorList>
    </citation>
    <scope>NUCLEOTIDE SEQUENCE</scope>
    <source>
        <strain evidence="1">10057</strain>
        <plasmid evidence="1">p10057-KPC</plasmid>
    </source>
</reference>
<protein>
    <submittedName>
        <fullName evidence="1">Uncharacterized protein</fullName>
    </submittedName>
</protein>
<dbReference type="EMBL" id="MN891674">
    <property type="protein sequence ID" value="QIS31470.1"/>
    <property type="molecule type" value="Genomic_DNA"/>
</dbReference>
<sequence length="47" mass="4700">MNKTKGCLIANFATVPGRVGLSLSLEEIIAAVGARADGSGINAISGR</sequence>
<organism evidence="1">
    <name type="scientific">Klebsiella pneumoniae</name>
    <dbReference type="NCBI Taxonomy" id="573"/>
    <lineage>
        <taxon>Bacteria</taxon>
        <taxon>Pseudomonadati</taxon>
        <taxon>Pseudomonadota</taxon>
        <taxon>Gammaproteobacteria</taxon>
        <taxon>Enterobacterales</taxon>
        <taxon>Enterobacteriaceae</taxon>
        <taxon>Klebsiella/Raoultella group</taxon>
        <taxon>Klebsiella</taxon>
        <taxon>Klebsiella pneumoniae complex</taxon>
    </lineage>
</organism>